<accession>A0A2C9U9D6</accession>
<organism evidence="1">
    <name type="scientific">Manihot esculenta</name>
    <name type="common">Cassava</name>
    <name type="synonym">Jatropha manihot</name>
    <dbReference type="NCBI Taxonomy" id="3983"/>
    <lineage>
        <taxon>Eukaryota</taxon>
        <taxon>Viridiplantae</taxon>
        <taxon>Streptophyta</taxon>
        <taxon>Embryophyta</taxon>
        <taxon>Tracheophyta</taxon>
        <taxon>Spermatophyta</taxon>
        <taxon>Magnoliopsida</taxon>
        <taxon>eudicotyledons</taxon>
        <taxon>Gunneridae</taxon>
        <taxon>Pentapetalae</taxon>
        <taxon>rosids</taxon>
        <taxon>fabids</taxon>
        <taxon>Malpighiales</taxon>
        <taxon>Euphorbiaceae</taxon>
        <taxon>Crotonoideae</taxon>
        <taxon>Manihoteae</taxon>
        <taxon>Manihot</taxon>
    </lineage>
</organism>
<dbReference type="EMBL" id="CM004402">
    <property type="protein sequence ID" value="OAY26608.1"/>
    <property type="molecule type" value="Genomic_DNA"/>
</dbReference>
<sequence>MSTSRTYEGKVHLYDSCACAFKHWRPLFERYYHVIKTYTKLPTKRTQETELLPHAFLDML</sequence>
<gene>
    <name evidence="1" type="ORF">MANES_16G060800</name>
</gene>
<proteinExistence type="predicted"/>
<name>A0A2C9U9D6_MANES</name>
<evidence type="ECO:0000313" key="1">
    <source>
        <dbReference type="EMBL" id="OAY26608.1"/>
    </source>
</evidence>
<dbReference type="AlphaFoldDB" id="A0A2C9U9D6"/>
<protein>
    <submittedName>
        <fullName evidence="1">Uncharacterized protein</fullName>
    </submittedName>
</protein>
<reference evidence="1" key="1">
    <citation type="submission" date="2016-02" db="EMBL/GenBank/DDBJ databases">
        <title>WGS assembly of Manihot esculenta.</title>
        <authorList>
            <person name="Bredeson J.V."/>
            <person name="Prochnik S.E."/>
            <person name="Lyons J.B."/>
            <person name="Schmutz J."/>
            <person name="Grimwood J."/>
            <person name="Vrebalov J."/>
            <person name="Bart R.S."/>
            <person name="Amuge T."/>
            <person name="Ferguson M.E."/>
            <person name="Green R."/>
            <person name="Putnam N."/>
            <person name="Stites J."/>
            <person name="Rounsley S."/>
            <person name="Rokhsar D.S."/>
        </authorList>
    </citation>
    <scope>NUCLEOTIDE SEQUENCE [LARGE SCALE GENOMIC DNA]</scope>
    <source>
        <tissue evidence="1">Leaf</tissue>
    </source>
</reference>